<dbReference type="Proteomes" id="UP001212152">
    <property type="component" value="Unassembled WGS sequence"/>
</dbReference>
<evidence type="ECO:0000313" key="2">
    <source>
        <dbReference type="Proteomes" id="UP001212152"/>
    </source>
</evidence>
<comment type="caution">
    <text evidence="1">The sequence shown here is derived from an EMBL/GenBank/DDBJ whole genome shotgun (WGS) entry which is preliminary data.</text>
</comment>
<dbReference type="EMBL" id="JADGJQ010000044">
    <property type="protein sequence ID" value="KAJ3176130.1"/>
    <property type="molecule type" value="Genomic_DNA"/>
</dbReference>
<proteinExistence type="predicted"/>
<keyword evidence="2" id="KW-1185">Reference proteome</keyword>
<accession>A0AAD5TGS6</accession>
<evidence type="ECO:0000313" key="1">
    <source>
        <dbReference type="EMBL" id="KAJ3176130.1"/>
    </source>
</evidence>
<protein>
    <submittedName>
        <fullName evidence="1">Uncharacterized protein</fullName>
    </submittedName>
</protein>
<sequence>MPSNSNPNPDPANDVFVKITLPKSLPRSSSLPPTTVCILRLSPHSEWSAAEAQIATELDLVPSSFALIHDGDAAAAAAAAAVLGGNNGSSGGKIIVRTSEGLRNLFYLWSRASDAGASPTMNAAFAGMQVLEVFLLPEKASTAQFLSPSSWVQ</sequence>
<gene>
    <name evidence="1" type="ORF">HDU87_005507</name>
</gene>
<dbReference type="AlphaFoldDB" id="A0AAD5TGS6"/>
<name>A0AAD5TGS6_9FUNG</name>
<organism evidence="1 2">
    <name type="scientific">Geranomyces variabilis</name>
    <dbReference type="NCBI Taxonomy" id="109894"/>
    <lineage>
        <taxon>Eukaryota</taxon>
        <taxon>Fungi</taxon>
        <taxon>Fungi incertae sedis</taxon>
        <taxon>Chytridiomycota</taxon>
        <taxon>Chytridiomycota incertae sedis</taxon>
        <taxon>Chytridiomycetes</taxon>
        <taxon>Spizellomycetales</taxon>
        <taxon>Powellomycetaceae</taxon>
        <taxon>Geranomyces</taxon>
    </lineage>
</organism>
<reference evidence="1" key="1">
    <citation type="submission" date="2020-05" db="EMBL/GenBank/DDBJ databases">
        <title>Phylogenomic resolution of chytrid fungi.</title>
        <authorList>
            <person name="Stajich J.E."/>
            <person name="Amses K."/>
            <person name="Simmons R."/>
            <person name="Seto K."/>
            <person name="Myers J."/>
            <person name="Bonds A."/>
            <person name="Quandt C.A."/>
            <person name="Barry K."/>
            <person name="Liu P."/>
            <person name="Grigoriev I."/>
            <person name="Longcore J.E."/>
            <person name="James T.Y."/>
        </authorList>
    </citation>
    <scope>NUCLEOTIDE SEQUENCE</scope>
    <source>
        <strain evidence="1">JEL0379</strain>
    </source>
</reference>